<dbReference type="InterPro" id="IPR046848">
    <property type="entry name" value="E_motif"/>
</dbReference>
<dbReference type="OrthoDB" id="185373at2759"/>
<dbReference type="FunFam" id="1.25.40.10:FF:000184">
    <property type="entry name" value="Pentatricopeptide repeat-containing protein, chloroplastic"/>
    <property type="match status" value="1"/>
</dbReference>
<comment type="caution">
    <text evidence="3">The sequence shown here is derived from an EMBL/GenBank/DDBJ whole genome shotgun (WGS) entry which is preliminary data.</text>
</comment>
<feature type="repeat" description="PPR" evidence="2">
    <location>
        <begin position="425"/>
        <end position="459"/>
    </location>
</feature>
<sequence length="654" mass="73758">MRWMNKPISSLLHNCENLKSLKSIHARLLIDGSIFFSDVFLNKILRLYANFGALDHARKLFEKIPQPNSFLWTALIHGHVENSLYDDALLIFRLMLKQYVQPLSFTLLSVLKASARQSRIRDGESIYGLILKYGLESDPMVQNAVIDMYSRCGEVDIARQVFDGMCMKDVISWNSMISGYCNNRRIGAARELFDRIPERNVVSWTAMICGYVAVGNMGAARALFEQMSVRDSASWNVMVSGYSDAGDLAAASSLFEEMPKQDVGSWNVMISGFCKARKMNSARELFERMPLRNVASWTMMVDGYIRNGDMKNARCIFDQMPKRNLVSWSTIIAGYAKNGQPNLALDLFNQFKETGIEPDKTFILAIISTCSQLGVLDTAKGIINEYVQDIHLSSMQLVTSLIDMHAKCGSVDEALQLFNKASTKDLVCYSTMIAALANHGRGRDAINLFYDMLQSDIKPDGVVFIGVLSACTHGGLINEGKIFFKMMVEDFSVKPSERHYACLVDLLGRSGYLEEAYELIRSMSIEPHSAVWGALLAACRIHRNANLAEVAARHLFKIEPENSGNYILLSNVYADVERWDDVAKVRSMIREQKVRKNRGSSWIELDCVVHEFVMGDMSHFDSSIIYAVLDLLFEDVKSFGCSRYYPTDAAERWI</sequence>
<dbReference type="InterPro" id="IPR002885">
    <property type="entry name" value="PPR_rpt"/>
</dbReference>
<feature type="repeat" description="PPR" evidence="2">
    <location>
        <begin position="231"/>
        <end position="261"/>
    </location>
</feature>
<feature type="repeat" description="PPR" evidence="2">
    <location>
        <begin position="68"/>
        <end position="102"/>
    </location>
</feature>
<dbReference type="PANTHER" id="PTHR47926">
    <property type="entry name" value="PENTATRICOPEPTIDE REPEAT-CONTAINING PROTEIN"/>
    <property type="match status" value="1"/>
</dbReference>
<dbReference type="STRING" id="337451.A0A443PDM5"/>
<name>A0A443PDM5_9MAGN</name>
<dbReference type="NCBIfam" id="TIGR00756">
    <property type="entry name" value="PPR"/>
    <property type="match status" value="8"/>
</dbReference>
<evidence type="ECO:0000256" key="2">
    <source>
        <dbReference type="PROSITE-ProRule" id="PRU00708"/>
    </source>
</evidence>
<dbReference type="AlphaFoldDB" id="A0A443PDM5"/>
<accession>A0A443PDM5</accession>
<dbReference type="Proteomes" id="UP000283530">
    <property type="component" value="Unassembled WGS sequence"/>
</dbReference>
<dbReference type="GO" id="GO:0009451">
    <property type="term" value="P:RNA modification"/>
    <property type="evidence" value="ECO:0007669"/>
    <property type="project" value="InterPro"/>
</dbReference>
<dbReference type="FunFam" id="1.25.40.10:FF:000125">
    <property type="entry name" value="Pentatricopeptide repeat-containing protein"/>
    <property type="match status" value="1"/>
</dbReference>
<dbReference type="PROSITE" id="PS51375">
    <property type="entry name" value="PPR"/>
    <property type="match status" value="6"/>
</dbReference>
<gene>
    <name evidence="3" type="ORF">CKAN_01790500</name>
</gene>
<dbReference type="Pfam" id="PF13041">
    <property type="entry name" value="PPR_2"/>
    <property type="match status" value="2"/>
</dbReference>
<keyword evidence="4" id="KW-1185">Reference proteome</keyword>
<protein>
    <submittedName>
        <fullName evidence="3">Pentatricopeptide repeat-containing-like protein</fullName>
    </submittedName>
</protein>
<dbReference type="PANTHER" id="PTHR47926:SF537">
    <property type="entry name" value="PENTACOTRIPEPTIDE-REPEAT REGION OF PRORP DOMAIN-CONTAINING PROTEIN"/>
    <property type="match status" value="1"/>
</dbReference>
<feature type="repeat" description="PPR" evidence="2">
    <location>
        <begin position="262"/>
        <end position="296"/>
    </location>
</feature>
<proteinExistence type="predicted"/>
<dbReference type="Pfam" id="PF01535">
    <property type="entry name" value="PPR"/>
    <property type="match status" value="8"/>
</dbReference>
<dbReference type="Gene3D" id="1.25.40.10">
    <property type="entry name" value="Tetratricopeptide repeat domain"/>
    <property type="match status" value="5"/>
</dbReference>
<dbReference type="GO" id="GO:0048731">
    <property type="term" value="P:system development"/>
    <property type="evidence" value="ECO:0007669"/>
    <property type="project" value="UniProtKB-ARBA"/>
</dbReference>
<evidence type="ECO:0000256" key="1">
    <source>
        <dbReference type="ARBA" id="ARBA00022737"/>
    </source>
</evidence>
<dbReference type="EMBL" id="QPKB01000007">
    <property type="protein sequence ID" value="RWR88863.1"/>
    <property type="molecule type" value="Genomic_DNA"/>
</dbReference>
<dbReference type="InterPro" id="IPR046960">
    <property type="entry name" value="PPR_At4g14850-like_plant"/>
</dbReference>
<feature type="repeat" description="PPR" evidence="2">
    <location>
        <begin position="169"/>
        <end position="203"/>
    </location>
</feature>
<dbReference type="Pfam" id="PF20431">
    <property type="entry name" value="E_motif"/>
    <property type="match status" value="1"/>
</dbReference>
<evidence type="ECO:0000313" key="3">
    <source>
        <dbReference type="EMBL" id="RWR88863.1"/>
    </source>
</evidence>
<reference evidence="3 4" key="1">
    <citation type="journal article" date="2019" name="Nat. Plants">
        <title>Stout camphor tree genome fills gaps in understanding of flowering plant genome evolution.</title>
        <authorList>
            <person name="Chaw S.M."/>
            <person name="Liu Y.C."/>
            <person name="Wu Y.W."/>
            <person name="Wang H.Y."/>
            <person name="Lin C.I."/>
            <person name="Wu C.S."/>
            <person name="Ke H.M."/>
            <person name="Chang L.Y."/>
            <person name="Hsu C.Y."/>
            <person name="Yang H.T."/>
            <person name="Sudianto E."/>
            <person name="Hsu M.H."/>
            <person name="Wu K.P."/>
            <person name="Wang L.N."/>
            <person name="Leebens-Mack J.H."/>
            <person name="Tsai I.J."/>
        </authorList>
    </citation>
    <scope>NUCLEOTIDE SEQUENCE [LARGE SCALE GENOMIC DNA]</scope>
    <source>
        <strain evidence="4">cv. Chaw 1501</strain>
        <tissue evidence="3">Young leaves</tissue>
    </source>
</reference>
<evidence type="ECO:0000313" key="4">
    <source>
        <dbReference type="Proteomes" id="UP000283530"/>
    </source>
</evidence>
<organism evidence="3 4">
    <name type="scientific">Cinnamomum micranthum f. kanehirae</name>
    <dbReference type="NCBI Taxonomy" id="337451"/>
    <lineage>
        <taxon>Eukaryota</taxon>
        <taxon>Viridiplantae</taxon>
        <taxon>Streptophyta</taxon>
        <taxon>Embryophyta</taxon>
        <taxon>Tracheophyta</taxon>
        <taxon>Spermatophyta</taxon>
        <taxon>Magnoliopsida</taxon>
        <taxon>Magnoliidae</taxon>
        <taxon>Laurales</taxon>
        <taxon>Lauraceae</taxon>
        <taxon>Cinnamomum</taxon>
    </lineage>
</organism>
<dbReference type="GO" id="GO:0003723">
    <property type="term" value="F:RNA binding"/>
    <property type="evidence" value="ECO:0007669"/>
    <property type="project" value="InterPro"/>
</dbReference>
<dbReference type="InterPro" id="IPR011990">
    <property type="entry name" value="TPR-like_helical_dom_sf"/>
</dbReference>
<keyword evidence="1" id="KW-0677">Repeat</keyword>
<dbReference type="SUPFAM" id="SSF48452">
    <property type="entry name" value="TPR-like"/>
    <property type="match status" value="1"/>
</dbReference>
<feature type="repeat" description="PPR" evidence="2">
    <location>
        <begin position="324"/>
        <end position="358"/>
    </location>
</feature>